<dbReference type="InterPro" id="IPR050808">
    <property type="entry name" value="Phage_Integrase"/>
</dbReference>
<evidence type="ECO:0000256" key="2">
    <source>
        <dbReference type="ARBA" id="ARBA00022908"/>
    </source>
</evidence>
<dbReference type="PATRIC" id="fig|40335.7.peg.326"/>
<dbReference type="STRING" id="40335.Ltuc_0314"/>
<accession>A0A0W0ZUM8</accession>
<evidence type="ECO:0000313" key="6">
    <source>
        <dbReference type="Proteomes" id="UP000054693"/>
    </source>
</evidence>
<keyword evidence="2" id="KW-0229">DNA integration</keyword>
<dbReference type="GO" id="GO:0015074">
    <property type="term" value="P:DNA integration"/>
    <property type="evidence" value="ECO:0007669"/>
    <property type="project" value="UniProtKB-KW"/>
</dbReference>
<dbReference type="InterPro" id="IPR002104">
    <property type="entry name" value="Integrase_catalytic"/>
</dbReference>
<dbReference type="CDD" id="cd00801">
    <property type="entry name" value="INT_P4_C"/>
    <property type="match status" value="1"/>
</dbReference>
<reference evidence="5 6" key="1">
    <citation type="submission" date="2015-11" db="EMBL/GenBank/DDBJ databases">
        <title>Genomic analysis of 38 Legionella species identifies large and diverse effector repertoires.</title>
        <authorList>
            <person name="Burstein D."/>
            <person name="Amaro F."/>
            <person name="Zusman T."/>
            <person name="Lifshitz Z."/>
            <person name="Cohen O."/>
            <person name="Gilbert J.A."/>
            <person name="Pupko T."/>
            <person name="Shuman H.A."/>
            <person name="Segal G."/>
        </authorList>
    </citation>
    <scope>NUCLEOTIDE SEQUENCE [LARGE SCALE GENOMIC DNA]</scope>
    <source>
        <strain evidence="5 6">ATCC 49180</strain>
    </source>
</reference>
<dbReference type="PROSITE" id="PS51898">
    <property type="entry name" value="TYR_RECOMBINASE"/>
    <property type="match status" value="1"/>
</dbReference>
<dbReference type="PANTHER" id="PTHR30629">
    <property type="entry name" value="PROPHAGE INTEGRASE"/>
    <property type="match status" value="1"/>
</dbReference>
<dbReference type="Proteomes" id="UP000054693">
    <property type="component" value="Unassembled WGS sequence"/>
</dbReference>
<dbReference type="Pfam" id="PF00589">
    <property type="entry name" value="Phage_integrase"/>
    <property type="match status" value="1"/>
</dbReference>
<feature type="domain" description="Tyr recombinase" evidence="4">
    <location>
        <begin position="1"/>
        <end position="143"/>
    </location>
</feature>
<evidence type="ECO:0000259" key="4">
    <source>
        <dbReference type="PROSITE" id="PS51898"/>
    </source>
</evidence>
<dbReference type="InterPro" id="IPR013762">
    <property type="entry name" value="Integrase-like_cat_sf"/>
</dbReference>
<dbReference type="GO" id="GO:0003677">
    <property type="term" value="F:DNA binding"/>
    <property type="evidence" value="ECO:0007669"/>
    <property type="project" value="InterPro"/>
</dbReference>
<name>A0A0W0ZUM8_9GAMM</name>
<dbReference type="EMBL" id="LNZA01000001">
    <property type="protein sequence ID" value="KTD72467.1"/>
    <property type="molecule type" value="Genomic_DNA"/>
</dbReference>
<dbReference type="PANTHER" id="PTHR30629:SF2">
    <property type="entry name" value="PROPHAGE INTEGRASE INTS-RELATED"/>
    <property type="match status" value="1"/>
</dbReference>
<evidence type="ECO:0000313" key="5">
    <source>
        <dbReference type="EMBL" id="KTD72467.1"/>
    </source>
</evidence>
<keyword evidence="3" id="KW-0233">DNA recombination</keyword>
<dbReference type="SUPFAM" id="SSF56349">
    <property type="entry name" value="DNA breaking-rejoining enzymes"/>
    <property type="match status" value="1"/>
</dbReference>
<comment type="caution">
    <text evidence="5">The sequence shown here is derived from an EMBL/GenBank/DDBJ whole genome shotgun (WGS) entry which is preliminary data.</text>
</comment>
<proteinExistence type="inferred from homology"/>
<organism evidence="5 6">
    <name type="scientific">Legionella tucsonensis</name>
    <dbReference type="NCBI Taxonomy" id="40335"/>
    <lineage>
        <taxon>Bacteria</taxon>
        <taxon>Pseudomonadati</taxon>
        <taxon>Pseudomonadota</taxon>
        <taxon>Gammaproteobacteria</taxon>
        <taxon>Legionellales</taxon>
        <taxon>Legionellaceae</taxon>
        <taxon>Legionella</taxon>
    </lineage>
</organism>
<dbReference type="Gene3D" id="1.10.443.10">
    <property type="entry name" value="Intergrase catalytic core"/>
    <property type="match status" value="1"/>
</dbReference>
<gene>
    <name evidence="5" type="ORF">Ltuc_0314</name>
</gene>
<evidence type="ECO:0000256" key="3">
    <source>
        <dbReference type="ARBA" id="ARBA00023172"/>
    </source>
</evidence>
<sequence>MRTVELRLASWHEIDFEASLWTIPALHSKGSIIHKVHLSQLAKSLFLQLKPLSHSDYVLIGVDGLHPITENALPRAIKRIQEKVGIPDWTAHDLRRTFATQLGETLQIDPVVIEKCLGHKMPRIMATYNRNEMLPQRKDALNKWAECLENLVNDNIIYFKNNKQANA</sequence>
<dbReference type="GO" id="GO:0006310">
    <property type="term" value="P:DNA recombination"/>
    <property type="evidence" value="ECO:0007669"/>
    <property type="project" value="UniProtKB-KW"/>
</dbReference>
<evidence type="ECO:0000256" key="1">
    <source>
        <dbReference type="ARBA" id="ARBA00008857"/>
    </source>
</evidence>
<protein>
    <submittedName>
        <fullName evidence="5">Integrase</fullName>
    </submittedName>
</protein>
<comment type="similarity">
    <text evidence="1">Belongs to the 'phage' integrase family.</text>
</comment>
<dbReference type="AlphaFoldDB" id="A0A0W0ZUM8"/>
<keyword evidence="6" id="KW-1185">Reference proteome</keyword>
<dbReference type="InterPro" id="IPR011010">
    <property type="entry name" value="DNA_brk_join_enz"/>
</dbReference>